<sequence length="133" mass="15352">MTKTEAISFIKEMYQEVLTKFEVKKVETYFSPDYQQVTDGKVSTLDEFKKHLSTLKEMTTQLDIPTFHDVLFDEETQQACFRYTVHVELASGDGGLIDVTALFTLLDGRIIRCDELTRAHEKHEMLETLGHIC</sequence>
<dbReference type="SUPFAM" id="SSF54427">
    <property type="entry name" value="NTF2-like"/>
    <property type="match status" value="1"/>
</dbReference>
<organism evidence="2 3">
    <name type="scientific">Bacillus safensis</name>
    <dbReference type="NCBI Taxonomy" id="561879"/>
    <lineage>
        <taxon>Bacteria</taxon>
        <taxon>Bacillati</taxon>
        <taxon>Bacillota</taxon>
        <taxon>Bacilli</taxon>
        <taxon>Bacillales</taxon>
        <taxon>Bacillaceae</taxon>
        <taxon>Bacillus</taxon>
    </lineage>
</organism>
<evidence type="ECO:0000313" key="2">
    <source>
        <dbReference type="EMBL" id="APT46452.1"/>
    </source>
</evidence>
<proteinExistence type="predicted"/>
<dbReference type="EMBL" id="CP015607">
    <property type="protein sequence ID" value="APT46452.1"/>
    <property type="molecule type" value="Genomic_DNA"/>
</dbReference>
<gene>
    <name evidence="2" type="ORF">BSA145_11590</name>
</gene>
<dbReference type="InterPro" id="IPR037401">
    <property type="entry name" value="SnoaL-like"/>
</dbReference>
<protein>
    <recommendedName>
        <fullName evidence="1">SnoaL-like domain-containing protein</fullName>
    </recommendedName>
</protein>
<dbReference type="InterPro" id="IPR032710">
    <property type="entry name" value="NTF2-like_dom_sf"/>
</dbReference>
<dbReference type="RefSeq" id="WP_075622563.1">
    <property type="nucleotide sequence ID" value="NZ_CP015607.1"/>
</dbReference>
<dbReference type="Pfam" id="PF12680">
    <property type="entry name" value="SnoaL_2"/>
    <property type="match status" value="1"/>
</dbReference>
<feature type="domain" description="SnoaL-like" evidence="1">
    <location>
        <begin position="12"/>
        <end position="112"/>
    </location>
</feature>
<dbReference type="AlphaFoldDB" id="A0A1L6ZJ07"/>
<accession>A0A1L6ZJ07</accession>
<dbReference type="Proteomes" id="UP000185426">
    <property type="component" value="Chromosome"/>
</dbReference>
<evidence type="ECO:0000259" key="1">
    <source>
        <dbReference type="Pfam" id="PF12680"/>
    </source>
</evidence>
<reference evidence="2 3" key="1">
    <citation type="submission" date="2016-05" db="EMBL/GenBank/DDBJ databases">
        <title>Complete Genome and Methylome Analysis of Psychrotrophic Bacterial Isolates from Antarctic Lake Untersee.</title>
        <authorList>
            <person name="Fomenkov A."/>
            <person name="Akimov V.N."/>
            <person name="Vasilyeva L.V."/>
            <person name="Andersen D."/>
            <person name="Vincze T."/>
            <person name="Roberts R.J."/>
        </authorList>
    </citation>
    <scope>NUCLEOTIDE SEQUENCE [LARGE SCALE GENOMIC DNA]</scope>
    <source>
        <strain evidence="2 3">U14-5</strain>
    </source>
</reference>
<dbReference type="Gene3D" id="3.10.450.50">
    <property type="match status" value="1"/>
</dbReference>
<name>A0A1L6ZJ07_BACIA</name>
<evidence type="ECO:0000313" key="3">
    <source>
        <dbReference type="Proteomes" id="UP000185426"/>
    </source>
</evidence>